<proteinExistence type="predicted"/>
<reference evidence="1" key="1">
    <citation type="submission" date="2023-04" db="EMBL/GenBank/DDBJ databases">
        <title>Draft Genome sequencing of Naganishia species isolated from polar environments using Oxford Nanopore Technology.</title>
        <authorList>
            <person name="Leo P."/>
            <person name="Venkateswaran K."/>
        </authorList>
    </citation>
    <scope>NUCLEOTIDE SEQUENCE</scope>
    <source>
        <strain evidence="1">MNA-CCFEE 5423</strain>
    </source>
</reference>
<organism evidence="1 2">
    <name type="scientific">Naganishia friedmannii</name>
    <dbReference type="NCBI Taxonomy" id="89922"/>
    <lineage>
        <taxon>Eukaryota</taxon>
        <taxon>Fungi</taxon>
        <taxon>Dikarya</taxon>
        <taxon>Basidiomycota</taxon>
        <taxon>Agaricomycotina</taxon>
        <taxon>Tremellomycetes</taxon>
        <taxon>Filobasidiales</taxon>
        <taxon>Filobasidiaceae</taxon>
        <taxon>Naganishia</taxon>
    </lineage>
</organism>
<accession>A0ACC2V2V9</accession>
<comment type="caution">
    <text evidence="1">The sequence shown here is derived from an EMBL/GenBank/DDBJ whole genome shotgun (WGS) entry which is preliminary data.</text>
</comment>
<name>A0ACC2V2V9_9TREE</name>
<evidence type="ECO:0000313" key="2">
    <source>
        <dbReference type="Proteomes" id="UP001227268"/>
    </source>
</evidence>
<dbReference type="Proteomes" id="UP001227268">
    <property type="component" value="Unassembled WGS sequence"/>
</dbReference>
<keyword evidence="2" id="KW-1185">Reference proteome</keyword>
<sequence length="580" mass="63467">MPVPVTKSAMLSVDEILRTAMREHPEAATRGEGRRVVEEVRRVLGRGPMRTPVYDPQTTAQLSVCRFRCMLQDTGYPLEVYLPPAAGTDDGDVEEDGVDRDGENMDWSRLKERWVGWAVEVPGEQPWIKQILDTTPLEQGIAAQMEDLDLARRHSPSSTSTSSPTDLPQAVHGKWPLPGAKGSYAGALIKIYDPNIAFRPGTAYEFIGILSRSRLPASSDDFLPPSIAQDSDENKEDVLVPAIHVLTEPYEVYPLKEATLASVDANVGVSAGREEVIEYLAGLLPRGESSELDRTAAEVLLLALISRVTSKAPGSVPLGTLTLDLLLPRGSTSDEGAAFRRLVAGIQRVMPLVVDVELSLQLLSQHAFYPISSHVAASASTGDSLQAGLLQLAPGTAVLVNEDTLQGGDLQDRGVRNLKALADTVRTQKLRYEFPYVSEEFGMETDLAFVVMGQGKSLLPVDLHMPLLKPDDAAHPGPSTAPNYLGIATYLVHSRAASSKLEIPANVAEFIQAEFIRLRKEGHGVDAKGEKIPVGEADLRNWMRMGRLLALMYPETTFNQEVWKRVLELDLERKMRMAAR</sequence>
<dbReference type="EMBL" id="JASBWT010000031">
    <property type="protein sequence ID" value="KAJ9093418.1"/>
    <property type="molecule type" value="Genomic_DNA"/>
</dbReference>
<gene>
    <name evidence="1" type="ORF">QFC21_006449</name>
</gene>
<evidence type="ECO:0000313" key="1">
    <source>
        <dbReference type="EMBL" id="KAJ9093418.1"/>
    </source>
</evidence>
<protein>
    <submittedName>
        <fullName evidence="1">Uncharacterized protein</fullName>
    </submittedName>
</protein>